<dbReference type="EMBL" id="CASHTH010001102">
    <property type="protein sequence ID" value="CAI8011461.1"/>
    <property type="molecule type" value="Genomic_DNA"/>
</dbReference>
<feature type="transmembrane region" description="Helical" evidence="13">
    <location>
        <begin position="48"/>
        <end position="66"/>
    </location>
</feature>
<keyword evidence="16" id="KW-1185">Reference proteome</keyword>
<dbReference type="InterPro" id="IPR039731">
    <property type="entry name" value="Rce1"/>
</dbReference>
<evidence type="ECO:0000256" key="5">
    <source>
        <dbReference type="ARBA" id="ARBA00022801"/>
    </source>
</evidence>
<feature type="transmembrane region" description="Helical" evidence="13">
    <location>
        <begin position="12"/>
        <end position="36"/>
    </location>
</feature>
<evidence type="ECO:0000256" key="4">
    <source>
        <dbReference type="ARBA" id="ARBA00022692"/>
    </source>
</evidence>
<evidence type="ECO:0000256" key="2">
    <source>
        <dbReference type="ARBA" id="ARBA00006897"/>
    </source>
</evidence>
<feature type="transmembrane region" description="Helical" evidence="13">
    <location>
        <begin position="190"/>
        <end position="213"/>
    </location>
</feature>
<evidence type="ECO:0000256" key="11">
    <source>
        <dbReference type="ARBA" id="ARBA00049729"/>
    </source>
</evidence>
<dbReference type="EC" id="3.4.26.1" evidence="11"/>
<evidence type="ECO:0000256" key="7">
    <source>
        <dbReference type="ARBA" id="ARBA00022989"/>
    </source>
</evidence>
<evidence type="ECO:0000256" key="9">
    <source>
        <dbReference type="ARBA" id="ARBA00032607"/>
    </source>
</evidence>
<sequence>MPRVSFRGLSGSSVLSACLGLASLFVLSLYAVSAGLPRNHPVTVRRRILAIVCVCSVAPAYLWAWSSADDDDAEPLLRILGIKLDGIRWAIVSPLLLVSLAYLGPLIHYATLKENPFSELFGGERRDIELRNYVVAPFAEEFVFRACLVPLLTPSLGELWTILLCPLFFGLAHLHHIVEWALNGEGTFTNVLIGLLVQAGYTSVFGAFSAFLFVRSGHLVSPVLAHTYCNVLGLPPLASIPSHSRPYTILGFYVLGLVTFLLLLFPMTSPTWFID</sequence>
<reference evidence="15" key="1">
    <citation type="submission" date="2023-03" db="EMBL/GenBank/DDBJ databases">
        <authorList>
            <person name="Steffen K."/>
            <person name="Cardenas P."/>
        </authorList>
    </citation>
    <scope>NUCLEOTIDE SEQUENCE</scope>
</reference>
<keyword evidence="5" id="KW-0378">Hydrolase</keyword>
<evidence type="ECO:0000256" key="12">
    <source>
        <dbReference type="ARBA" id="ARBA00049763"/>
    </source>
</evidence>
<comment type="subcellular location">
    <subcellularLocation>
        <location evidence="1">Endoplasmic reticulum membrane</location>
        <topology evidence="1">Multi-pass membrane protein</topology>
    </subcellularLocation>
</comment>
<evidence type="ECO:0000256" key="6">
    <source>
        <dbReference type="ARBA" id="ARBA00022824"/>
    </source>
</evidence>
<comment type="caution">
    <text evidence="15">The sequence shown here is derived from an EMBL/GenBank/DDBJ whole genome shotgun (WGS) entry which is preliminary data.</text>
</comment>
<evidence type="ECO:0000256" key="10">
    <source>
        <dbReference type="ARBA" id="ARBA00047280"/>
    </source>
</evidence>
<evidence type="ECO:0000256" key="1">
    <source>
        <dbReference type="ARBA" id="ARBA00004477"/>
    </source>
</evidence>
<organism evidence="15 16">
    <name type="scientific">Geodia barretti</name>
    <name type="common">Barrett's horny sponge</name>
    <dbReference type="NCBI Taxonomy" id="519541"/>
    <lineage>
        <taxon>Eukaryota</taxon>
        <taxon>Metazoa</taxon>
        <taxon>Porifera</taxon>
        <taxon>Demospongiae</taxon>
        <taxon>Heteroscleromorpha</taxon>
        <taxon>Tetractinellida</taxon>
        <taxon>Astrophorina</taxon>
        <taxon>Geodiidae</taxon>
        <taxon>Geodia</taxon>
    </lineage>
</organism>
<keyword evidence="8 13" id="KW-0472">Membrane</keyword>
<keyword evidence="6" id="KW-0256">Endoplasmic reticulum</keyword>
<keyword evidence="7 13" id="KW-1133">Transmembrane helix</keyword>
<feature type="transmembrane region" description="Helical" evidence="13">
    <location>
        <begin position="159"/>
        <end position="178"/>
    </location>
</feature>
<comment type="catalytic activity">
    <reaction evidence="10">
        <text>Hydrolyzes the peptide bond -P2-(S-farnesyl or geranylgeranyl)C-P1'-P2'-P3'-COOH where P1' and P2' are amino acids with aliphatic sidechains and P3' is any C-terminal residue.</text>
        <dbReference type="EC" id="3.4.26.1"/>
    </reaction>
</comment>
<dbReference type="GO" id="GO:0071586">
    <property type="term" value="P:CAAX-box protein processing"/>
    <property type="evidence" value="ECO:0007669"/>
    <property type="project" value="InterPro"/>
</dbReference>
<evidence type="ECO:0000256" key="8">
    <source>
        <dbReference type="ARBA" id="ARBA00023136"/>
    </source>
</evidence>
<dbReference type="InterPro" id="IPR003675">
    <property type="entry name" value="Rce1/LyrA-like_dom"/>
</dbReference>
<keyword evidence="3 15" id="KW-0645">Protease</keyword>
<dbReference type="AlphaFoldDB" id="A0AA35RIZ3"/>
<comment type="similarity">
    <text evidence="2">Belongs to the peptidase U48 family.</text>
</comment>
<evidence type="ECO:0000313" key="15">
    <source>
        <dbReference type="EMBL" id="CAI8011461.1"/>
    </source>
</evidence>
<evidence type="ECO:0000313" key="16">
    <source>
        <dbReference type="Proteomes" id="UP001174909"/>
    </source>
</evidence>
<gene>
    <name evidence="15" type="ORF">GBAR_LOCUS7389</name>
</gene>
<protein>
    <recommendedName>
        <fullName evidence="12">CAAX prenyl protease 2</fullName>
        <ecNumber evidence="11">3.4.26.1</ecNumber>
    </recommendedName>
    <alternativeName>
        <fullName evidence="9">Farnesylated proteins-converting enzyme 2</fullName>
    </alternativeName>
</protein>
<accession>A0AA35RIZ3</accession>
<dbReference type="GO" id="GO:0005789">
    <property type="term" value="C:endoplasmic reticulum membrane"/>
    <property type="evidence" value="ECO:0007669"/>
    <property type="project" value="UniProtKB-SubCell"/>
</dbReference>
<dbReference type="Pfam" id="PF02517">
    <property type="entry name" value="Rce1-like"/>
    <property type="match status" value="1"/>
</dbReference>
<feature type="transmembrane region" description="Helical" evidence="13">
    <location>
        <begin position="86"/>
        <end position="112"/>
    </location>
</feature>
<proteinExistence type="inferred from homology"/>
<feature type="transmembrane region" description="Helical" evidence="13">
    <location>
        <begin position="250"/>
        <end position="274"/>
    </location>
</feature>
<evidence type="ECO:0000259" key="14">
    <source>
        <dbReference type="Pfam" id="PF02517"/>
    </source>
</evidence>
<keyword evidence="4 13" id="KW-0812">Transmembrane</keyword>
<name>A0AA35RIZ3_GEOBA</name>
<feature type="domain" description="CAAX prenyl protease 2/Lysostaphin resistance protein A-like" evidence="14">
    <location>
        <begin position="131"/>
        <end position="232"/>
    </location>
</feature>
<dbReference type="PROSITE" id="PS51257">
    <property type="entry name" value="PROKAR_LIPOPROTEIN"/>
    <property type="match status" value="1"/>
</dbReference>
<dbReference type="PANTHER" id="PTHR13046:SF0">
    <property type="entry name" value="CAAX PRENYL PROTEASE 2"/>
    <property type="match status" value="1"/>
</dbReference>
<evidence type="ECO:0000256" key="13">
    <source>
        <dbReference type="SAM" id="Phobius"/>
    </source>
</evidence>
<dbReference type="Proteomes" id="UP001174909">
    <property type="component" value="Unassembled WGS sequence"/>
</dbReference>
<dbReference type="PANTHER" id="PTHR13046">
    <property type="entry name" value="PROTEASE U48 CAAX PRENYL PROTEASE RCE1"/>
    <property type="match status" value="1"/>
</dbReference>
<evidence type="ECO:0000256" key="3">
    <source>
        <dbReference type="ARBA" id="ARBA00022670"/>
    </source>
</evidence>
<dbReference type="GO" id="GO:0004222">
    <property type="term" value="F:metalloendopeptidase activity"/>
    <property type="evidence" value="ECO:0007669"/>
    <property type="project" value="InterPro"/>
</dbReference>